<accession>A0A396RN98</accession>
<comment type="caution">
    <text evidence="1">The sequence shown here is derived from an EMBL/GenBank/DDBJ whole genome shotgun (WGS) entry which is preliminary data.</text>
</comment>
<gene>
    <name evidence="1" type="ORF">D1610_11750</name>
</gene>
<name>A0A396RN98_9SPHN</name>
<keyword evidence="2" id="KW-1185">Reference proteome</keyword>
<reference evidence="1 2" key="1">
    <citation type="submission" date="2018-08" db="EMBL/GenBank/DDBJ databases">
        <title>The multiple taxonomic identification of Sphingomonas gilva.</title>
        <authorList>
            <person name="Zhu D."/>
            <person name="Zheng S."/>
        </authorList>
    </citation>
    <scope>NUCLEOTIDE SEQUENCE [LARGE SCALE GENOMIC DNA]</scope>
    <source>
        <strain evidence="1 2">ZDH117</strain>
    </source>
</reference>
<evidence type="ECO:0000313" key="2">
    <source>
        <dbReference type="Proteomes" id="UP000266693"/>
    </source>
</evidence>
<sequence length="73" mass="8499">MKETDMQFIVDRSRQLGRTYGRELEATAVDIRSEVTRRRAEALVREEIAGPVRPMTERLAALREADLRRLRGE</sequence>
<dbReference type="AlphaFoldDB" id="A0A396RN98"/>
<dbReference type="Proteomes" id="UP000266693">
    <property type="component" value="Unassembled WGS sequence"/>
</dbReference>
<organism evidence="1 2">
    <name type="scientific">Sphingomonas gilva</name>
    <dbReference type="NCBI Taxonomy" id="2305907"/>
    <lineage>
        <taxon>Bacteria</taxon>
        <taxon>Pseudomonadati</taxon>
        <taxon>Pseudomonadota</taxon>
        <taxon>Alphaproteobacteria</taxon>
        <taxon>Sphingomonadales</taxon>
        <taxon>Sphingomonadaceae</taxon>
        <taxon>Sphingomonas</taxon>
    </lineage>
</organism>
<proteinExistence type="predicted"/>
<protein>
    <submittedName>
        <fullName evidence="1">Uncharacterized protein</fullName>
    </submittedName>
</protein>
<evidence type="ECO:0000313" key="1">
    <source>
        <dbReference type="EMBL" id="RHW17216.1"/>
    </source>
</evidence>
<dbReference type="EMBL" id="QWLV01000005">
    <property type="protein sequence ID" value="RHW17216.1"/>
    <property type="molecule type" value="Genomic_DNA"/>
</dbReference>